<dbReference type="Gene3D" id="3.40.50.720">
    <property type="entry name" value="NAD(P)-binding Rossmann-like Domain"/>
    <property type="match status" value="1"/>
</dbReference>
<dbReference type="PANTHER" id="PTHR43355">
    <property type="entry name" value="FLAVIN REDUCTASE (NADPH)"/>
    <property type="match status" value="1"/>
</dbReference>
<feature type="domain" description="NAD(P)-binding" evidence="1">
    <location>
        <begin position="11"/>
        <end position="199"/>
    </location>
</feature>
<dbReference type="InterPro" id="IPR036291">
    <property type="entry name" value="NAD(P)-bd_dom_sf"/>
</dbReference>
<dbReference type="InterPro" id="IPR051606">
    <property type="entry name" value="Polyketide_Oxido-like"/>
</dbReference>
<dbReference type="Pfam" id="PF13460">
    <property type="entry name" value="NAD_binding_10"/>
    <property type="match status" value="1"/>
</dbReference>
<reference evidence="2 3" key="1">
    <citation type="submission" date="2019-11" db="EMBL/GenBank/DDBJ databases">
        <title>Pedobacter sp. HMF7647 Genome sequencing and assembly.</title>
        <authorList>
            <person name="Kang H."/>
            <person name="Kim H."/>
            <person name="Joh K."/>
        </authorList>
    </citation>
    <scope>NUCLEOTIDE SEQUENCE [LARGE SCALE GENOMIC DNA]</scope>
    <source>
        <strain evidence="2 3">HMF7647</strain>
    </source>
</reference>
<comment type="caution">
    <text evidence="2">The sequence shown here is derived from an EMBL/GenBank/DDBJ whole genome shotgun (WGS) entry which is preliminary data.</text>
</comment>
<accession>A0A7K1Y5Y1</accession>
<evidence type="ECO:0000313" key="3">
    <source>
        <dbReference type="Proteomes" id="UP000466586"/>
    </source>
</evidence>
<dbReference type="SUPFAM" id="SSF51735">
    <property type="entry name" value="NAD(P)-binding Rossmann-fold domains"/>
    <property type="match status" value="1"/>
</dbReference>
<protein>
    <submittedName>
        <fullName evidence="2">NAD(P)H-binding protein</fullName>
    </submittedName>
</protein>
<proteinExistence type="predicted"/>
<evidence type="ECO:0000259" key="1">
    <source>
        <dbReference type="Pfam" id="PF13460"/>
    </source>
</evidence>
<gene>
    <name evidence="2" type="ORF">GS399_03315</name>
</gene>
<dbReference type="PANTHER" id="PTHR43355:SF2">
    <property type="entry name" value="FLAVIN REDUCTASE (NADPH)"/>
    <property type="match status" value="1"/>
</dbReference>
<keyword evidence="3" id="KW-1185">Reference proteome</keyword>
<dbReference type="InterPro" id="IPR016040">
    <property type="entry name" value="NAD(P)-bd_dom"/>
</dbReference>
<dbReference type="Proteomes" id="UP000466586">
    <property type="component" value="Unassembled WGS sequence"/>
</dbReference>
<evidence type="ECO:0000313" key="2">
    <source>
        <dbReference type="EMBL" id="MXV49987.1"/>
    </source>
</evidence>
<dbReference type="EMBL" id="WVHT01000001">
    <property type="protein sequence ID" value="MXV49987.1"/>
    <property type="molecule type" value="Genomic_DNA"/>
</dbReference>
<sequence length="212" mass="23305">MKKHSKIAIIGGTGKAGKYLVKQLLAQNFPVKLLLREPGKFDFHHPSIELLAGDARNPQAIKSLVEGCGAVISTLGQPANEPSIFSTATKNVLDAMKHFGIRRYVLITGLNVDTTYDKKSEKVLAATEWMLKHYAETSLDKQAEYQLLLNSAVDWTLVRLPLIEQTELKGSLVADLENCPGEKVSSTDLALFLVQQLSDKRFVKAAPFVATV</sequence>
<name>A0A7K1Y5Y1_9SPHI</name>
<dbReference type="AlphaFoldDB" id="A0A7K1Y5Y1"/>
<dbReference type="GO" id="GO:0016646">
    <property type="term" value="F:oxidoreductase activity, acting on the CH-NH group of donors, NAD or NADP as acceptor"/>
    <property type="evidence" value="ECO:0007669"/>
    <property type="project" value="TreeGrafter"/>
</dbReference>
<organism evidence="2 3">
    <name type="scientific">Hufsiella arboris</name>
    <dbReference type="NCBI Taxonomy" id="2695275"/>
    <lineage>
        <taxon>Bacteria</taxon>
        <taxon>Pseudomonadati</taxon>
        <taxon>Bacteroidota</taxon>
        <taxon>Sphingobacteriia</taxon>
        <taxon>Sphingobacteriales</taxon>
        <taxon>Sphingobacteriaceae</taxon>
        <taxon>Hufsiella</taxon>
    </lineage>
</organism>
<dbReference type="RefSeq" id="WP_160843145.1">
    <property type="nucleotide sequence ID" value="NZ_WVHT01000001.1"/>
</dbReference>